<feature type="transmembrane region" description="Helical" evidence="6">
    <location>
        <begin position="210"/>
        <end position="229"/>
    </location>
</feature>
<dbReference type="GO" id="GO:0005886">
    <property type="term" value="C:plasma membrane"/>
    <property type="evidence" value="ECO:0007669"/>
    <property type="project" value="TreeGrafter"/>
</dbReference>
<keyword evidence="4 6" id="KW-0472">Membrane</keyword>
<keyword evidence="8" id="KW-1185">Reference proteome</keyword>
<evidence type="ECO:0000256" key="6">
    <source>
        <dbReference type="SAM" id="Phobius"/>
    </source>
</evidence>
<feature type="transmembrane region" description="Helical" evidence="6">
    <location>
        <begin position="387"/>
        <end position="405"/>
    </location>
</feature>
<proteinExistence type="predicted"/>
<reference evidence="7 8" key="1">
    <citation type="journal article" date="2016" name="Mol. Biol. Evol.">
        <title>Comparative Genomics of Early-Diverging Mushroom-Forming Fungi Provides Insights into the Origins of Lignocellulose Decay Capabilities.</title>
        <authorList>
            <person name="Nagy L.G."/>
            <person name="Riley R."/>
            <person name="Tritt A."/>
            <person name="Adam C."/>
            <person name="Daum C."/>
            <person name="Floudas D."/>
            <person name="Sun H."/>
            <person name="Yadav J.S."/>
            <person name="Pangilinan J."/>
            <person name="Larsson K.H."/>
            <person name="Matsuura K."/>
            <person name="Barry K."/>
            <person name="Labutti K."/>
            <person name="Kuo R."/>
            <person name="Ohm R.A."/>
            <person name="Bhattacharya S.S."/>
            <person name="Shirouzu T."/>
            <person name="Yoshinaga Y."/>
            <person name="Martin F.M."/>
            <person name="Grigoriev I.V."/>
            <person name="Hibbett D.S."/>
        </authorList>
    </citation>
    <scope>NUCLEOTIDE SEQUENCE [LARGE SCALE GENOMIC DNA]</scope>
    <source>
        <strain evidence="7 8">HHB10207 ss-3</strain>
    </source>
</reference>
<dbReference type="PRINTS" id="PR00447">
    <property type="entry name" value="NATRESASSCMP"/>
</dbReference>
<gene>
    <name evidence="7" type="ORF">SISSUDRAFT_969946</name>
</gene>
<evidence type="ECO:0000256" key="3">
    <source>
        <dbReference type="ARBA" id="ARBA00022989"/>
    </source>
</evidence>
<dbReference type="PANTHER" id="PTHR11706:SF101">
    <property type="entry name" value="MANGANESE TRANSPORTER SMF1"/>
    <property type="match status" value="1"/>
</dbReference>
<dbReference type="AlphaFoldDB" id="A0A166AYR5"/>
<dbReference type="GO" id="GO:0030026">
    <property type="term" value="P:intracellular manganese ion homeostasis"/>
    <property type="evidence" value="ECO:0007669"/>
    <property type="project" value="TreeGrafter"/>
</dbReference>
<feature type="transmembrane region" description="Helical" evidence="6">
    <location>
        <begin position="134"/>
        <end position="153"/>
    </location>
</feature>
<dbReference type="PANTHER" id="PTHR11706">
    <property type="entry name" value="SOLUTE CARRIER PROTEIN FAMILY 11 MEMBER"/>
    <property type="match status" value="1"/>
</dbReference>
<evidence type="ECO:0000256" key="1">
    <source>
        <dbReference type="ARBA" id="ARBA00004141"/>
    </source>
</evidence>
<dbReference type="GO" id="GO:0015086">
    <property type="term" value="F:cadmium ion transmembrane transporter activity"/>
    <property type="evidence" value="ECO:0007669"/>
    <property type="project" value="TreeGrafter"/>
</dbReference>
<feature type="transmembrane region" description="Helical" evidence="6">
    <location>
        <begin position="412"/>
        <end position="433"/>
    </location>
</feature>
<dbReference type="NCBIfam" id="TIGR01197">
    <property type="entry name" value="nramp"/>
    <property type="match status" value="1"/>
</dbReference>
<dbReference type="GO" id="GO:0034755">
    <property type="term" value="P:iron ion transmembrane transport"/>
    <property type="evidence" value="ECO:0007669"/>
    <property type="project" value="TreeGrafter"/>
</dbReference>
<dbReference type="OrthoDB" id="409173at2759"/>
<feature type="transmembrane region" description="Helical" evidence="6">
    <location>
        <begin position="165"/>
        <end position="186"/>
    </location>
</feature>
<evidence type="ECO:0000313" key="7">
    <source>
        <dbReference type="EMBL" id="KZT35828.1"/>
    </source>
</evidence>
<dbReference type="InterPro" id="IPR001046">
    <property type="entry name" value="NRAMP_fam"/>
</dbReference>
<dbReference type="Pfam" id="PF01566">
    <property type="entry name" value="Nramp"/>
    <property type="match status" value="1"/>
</dbReference>
<protein>
    <submittedName>
        <fullName evidence="7">Natural resistance-associated macrophage protein</fullName>
    </submittedName>
</protein>
<evidence type="ECO:0000256" key="5">
    <source>
        <dbReference type="SAM" id="MobiDB-lite"/>
    </source>
</evidence>
<feature type="transmembrane region" description="Helical" evidence="6">
    <location>
        <begin position="49"/>
        <end position="74"/>
    </location>
</feature>
<accession>A0A166AYR5</accession>
<dbReference type="STRING" id="1314776.A0A166AYR5"/>
<feature type="non-terminal residue" evidence="7">
    <location>
        <position position="492"/>
    </location>
</feature>
<evidence type="ECO:0000256" key="4">
    <source>
        <dbReference type="ARBA" id="ARBA00023136"/>
    </source>
</evidence>
<name>A0A166AYR5_9AGAM</name>
<feature type="compositionally biased region" description="Basic and acidic residues" evidence="5">
    <location>
        <begin position="247"/>
        <end position="256"/>
    </location>
</feature>
<evidence type="ECO:0000313" key="8">
    <source>
        <dbReference type="Proteomes" id="UP000076798"/>
    </source>
</evidence>
<sequence>HTSVRRWTRVVWRHFQKHAGAGILASVAYFDPGNWSVDLQAGSLFGYKLLFVVLMAGLGAVVLQIMAAKLGCVTGRDLAVHCRQRLSYHPRHPHLVRYLVLYPLYAASEIAIISTDLAELLGSAIALNLLIPRLPLFAAVLLTSFDVFVVLLLGDPSDRSRPIRVFELGIAMLVFVVFICFIILIVEVSPHWGHVFQGFLPSKAVFKSEALYTSIGIIGATVMPHALFLGSSLATQDREASSIQLGDEEHACRATEDPSEDISSDEVRSERKQNNKLAFIRAHLMHSIIDISMSLMGFAVVINSAILILAGAVFFYDSTTTPGVDSPASLFDAYALIHQRMGKAAAITFALALLASGQSASITATLAGQIVSNGFINWNISPFKRRLITRSFSLLPSTIIASALGRSGIDSLLVASQVVLSFVLPFVIFPLVWLTSKEDVMWAIVDQGAGEGSPEVRVNYKNGKAMMTLGYLIWIVVVLANAYAIVALCMGQ</sequence>
<dbReference type="NCBIfam" id="NF037982">
    <property type="entry name" value="Nramp_1"/>
    <property type="match status" value="1"/>
</dbReference>
<organism evidence="7 8">
    <name type="scientific">Sistotremastrum suecicum HHB10207 ss-3</name>
    <dbReference type="NCBI Taxonomy" id="1314776"/>
    <lineage>
        <taxon>Eukaryota</taxon>
        <taxon>Fungi</taxon>
        <taxon>Dikarya</taxon>
        <taxon>Basidiomycota</taxon>
        <taxon>Agaricomycotina</taxon>
        <taxon>Agaricomycetes</taxon>
        <taxon>Sistotremastrales</taxon>
        <taxon>Sistotremastraceae</taxon>
        <taxon>Sistotremastrum</taxon>
    </lineage>
</organism>
<feature type="non-terminal residue" evidence="7">
    <location>
        <position position="1"/>
    </location>
</feature>
<comment type="subcellular location">
    <subcellularLocation>
        <location evidence="1">Membrane</location>
        <topology evidence="1">Multi-pass membrane protein</topology>
    </subcellularLocation>
</comment>
<feature type="region of interest" description="Disordered" evidence="5">
    <location>
        <begin position="245"/>
        <end position="269"/>
    </location>
</feature>
<dbReference type="Proteomes" id="UP000076798">
    <property type="component" value="Unassembled WGS sequence"/>
</dbReference>
<feature type="transmembrane region" description="Helical" evidence="6">
    <location>
        <begin position="295"/>
        <end position="316"/>
    </location>
</feature>
<evidence type="ECO:0000256" key="2">
    <source>
        <dbReference type="ARBA" id="ARBA00022692"/>
    </source>
</evidence>
<feature type="transmembrane region" description="Helical" evidence="6">
    <location>
        <begin position="471"/>
        <end position="490"/>
    </location>
</feature>
<dbReference type="GO" id="GO:0005384">
    <property type="term" value="F:manganese ion transmembrane transporter activity"/>
    <property type="evidence" value="ECO:0007669"/>
    <property type="project" value="TreeGrafter"/>
</dbReference>
<keyword evidence="3 6" id="KW-1133">Transmembrane helix</keyword>
<keyword evidence="2 6" id="KW-0812">Transmembrane</keyword>
<dbReference type="EMBL" id="KV428126">
    <property type="protein sequence ID" value="KZT35828.1"/>
    <property type="molecule type" value="Genomic_DNA"/>
</dbReference>